<dbReference type="AlphaFoldDB" id="A0A940WFU9"/>
<dbReference type="GO" id="GO:0005524">
    <property type="term" value="F:ATP binding"/>
    <property type="evidence" value="ECO:0007669"/>
    <property type="project" value="UniProtKB-KW"/>
</dbReference>
<name>A0A940WFU9_9ACTN</name>
<evidence type="ECO:0000256" key="5">
    <source>
        <dbReference type="ARBA" id="ARBA00022741"/>
    </source>
</evidence>
<proteinExistence type="predicted"/>
<dbReference type="InterPro" id="IPR036890">
    <property type="entry name" value="HATPase_C_sf"/>
</dbReference>
<evidence type="ECO:0000256" key="1">
    <source>
        <dbReference type="ARBA" id="ARBA00000085"/>
    </source>
</evidence>
<feature type="transmembrane region" description="Helical" evidence="9">
    <location>
        <begin position="6"/>
        <end position="25"/>
    </location>
</feature>
<keyword evidence="6" id="KW-0418">Kinase</keyword>
<evidence type="ECO:0000256" key="2">
    <source>
        <dbReference type="ARBA" id="ARBA00012438"/>
    </source>
</evidence>
<dbReference type="InterPro" id="IPR011712">
    <property type="entry name" value="Sig_transdc_His_kin_sub3_dim/P"/>
</dbReference>
<evidence type="ECO:0000313" key="11">
    <source>
        <dbReference type="EMBL" id="MBP2703958.1"/>
    </source>
</evidence>
<dbReference type="CDD" id="cd16917">
    <property type="entry name" value="HATPase_UhpB-NarQ-NarX-like"/>
    <property type="match status" value="1"/>
</dbReference>
<keyword evidence="7" id="KW-0067">ATP-binding</keyword>
<evidence type="ECO:0000259" key="10">
    <source>
        <dbReference type="Pfam" id="PF07730"/>
    </source>
</evidence>
<keyword evidence="9" id="KW-0472">Membrane</keyword>
<dbReference type="PANTHER" id="PTHR24421:SF10">
    <property type="entry name" value="NITRATE_NITRITE SENSOR PROTEIN NARQ"/>
    <property type="match status" value="1"/>
</dbReference>
<comment type="catalytic activity">
    <reaction evidence="1">
        <text>ATP + protein L-histidine = ADP + protein N-phospho-L-histidine.</text>
        <dbReference type="EC" id="2.7.13.3"/>
    </reaction>
</comment>
<evidence type="ECO:0000256" key="4">
    <source>
        <dbReference type="ARBA" id="ARBA00022679"/>
    </source>
</evidence>
<evidence type="ECO:0000256" key="7">
    <source>
        <dbReference type="ARBA" id="ARBA00022840"/>
    </source>
</evidence>
<keyword evidence="8" id="KW-0902">Two-component regulatory system</keyword>
<keyword evidence="3" id="KW-0597">Phosphoprotein</keyword>
<evidence type="ECO:0000313" key="12">
    <source>
        <dbReference type="Proteomes" id="UP000674234"/>
    </source>
</evidence>
<feature type="domain" description="Signal transduction histidine kinase subgroup 3 dimerisation and phosphoacceptor" evidence="10">
    <location>
        <begin position="165"/>
        <end position="228"/>
    </location>
</feature>
<gene>
    <name evidence="11" type="ORF">JOL79_09070</name>
</gene>
<comment type="caution">
    <text evidence="11">The sequence shown here is derived from an EMBL/GenBank/DDBJ whole genome shotgun (WGS) entry which is preliminary data.</text>
</comment>
<feature type="transmembrane region" description="Helical" evidence="9">
    <location>
        <begin position="61"/>
        <end position="82"/>
    </location>
</feature>
<evidence type="ECO:0000256" key="9">
    <source>
        <dbReference type="SAM" id="Phobius"/>
    </source>
</evidence>
<reference evidence="11" key="1">
    <citation type="submission" date="2021-02" db="EMBL/GenBank/DDBJ databases">
        <title>Draft genome sequence of Microbispora sp. RL4-1S isolated from rice leaves in Thailand.</title>
        <authorList>
            <person name="Muangham S."/>
            <person name="Duangmal K."/>
        </authorList>
    </citation>
    <scope>NUCLEOTIDE SEQUENCE</scope>
    <source>
        <strain evidence="11">RL4-1S</strain>
    </source>
</reference>
<dbReference type="RefSeq" id="WP_210155275.1">
    <property type="nucleotide sequence ID" value="NZ_JAFCNB010000004.1"/>
</dbReference>
<dbReference type="Proteomes" id="UP000674234">
    <property type="component" value="Unassembled WGS sequence"/>
</dbReference>
<dbReference type="EMBL" id="JAFCNB010000004">
    <property type="protein sequence ID" value="MBP2703958.1"/>
    <property type="molecule type" value="Genomic_DNA"/>
</dbReference>
<dbReference type="InterPro" id="IPR050482">
    <property type="entry name" value="Sensor_HK_TwoCompSys"/>
</dbReference>
<evidence type="ECO:0000256" key="3">
    <source>
        <dbReference type="ARBA" id="ARBA00022553"/>
    </source>
</evidence>
<sequence length="367" mass="39682">MGPGEIGDLLLAAAVLAFTIPVTLIDKSFSLWGPVPDPLEIVAGIVTAGTMLLRRRVAWPMLVASVVCACLTGQVVPLTLAAYSMTAENRVRRWPWAAGALTLVYAVVNYRSPYMDHNHYLCLVRGLTLVYLPALVGTWVWRYRSALKELQAAVRDREENAAWRERRRIAGELHDTVTHAVTAMALNAGMIPGAAGPGEVRRLTSAIEDKAVQALTELRELLTVLRRDEVPQSAEGVKGIARLVREAKENGLRVALTLDPGDRELPRQISHACFRVVQEGLNNVRKHAPGAQVRVTCETGADGVRVSVVNSPGDCHAAPPAHYVESGYGLAGLRERINLAGGTLKAEQIPDGGFLLGVRIPFAPHAS</sequence>
<dbReference type="PANTHER" id="PTHR24421">
    <property type="entry name" value="NITRATE/NITRITE SENSOR PROTEIN NARX-RELATED"/>
    <property type="match status" value="1"/>
</dbReference>
<organism evidence="11 12">
    <name type="scientific">Microbispora oryzae</name>
    <dbReference type="NCBI Taxonomy" id="2806554"/>
    <lineage>
        <taxon>Bacteria</taxon>
        <taxon>Bacillati</taxon>
        <taxon>Actinomycetota</taxon>
        <taxon>Actinomycetes</taxon>
        <taxon>Streptosporangiales</taxon>
        <taxon>Streptosporangiaceae</taxon>
        <taxon>Microbispora</taxon>
    </lineage>
</organism>
<dbReference type="GO" id="GO:0000155">
    <property type="term" value="F:phosphorelay sensor kinase activity"/>
    <property type="evidence" value="ECO:0007669"/>
    <property type="project" value="InterPro"/>
</dbReference>
<dbReference type="Gene3D" id="3.30.565.10">
    <property type="entry name" value="Histidine kinase-like ATPase, C-terminal domain"/>
    <property type="match status" value="1"/>
</dbReference>
<dbReference type="Gene3D" id="1.20.5.1930">
    <property type="match status" value="1"/>
</dbReference>
<dbReference type="EC" id="2.7.13.3" evidence="2"/>
<protein>
    <recommendedName>
        <fullName evidence="2">histidine kinase</fullName>
        <ecNumber evidence="2">2.7.13.3</ecNumber>
    </recommendedName>
</protein>
<evidence type="ECO:0000256" key="8">
    <source>
        <dbReference type="ARBA" id="ARBA00023012"/>
    </source>
</evidence>
<dbReference type="GO" id="GO:0046983">
    <property type="term" value="F:protein dimerization activity"/>
    <property type="evidence" value="ECO:0007669"/>
    <property type="project" value="InterPro"/>
</dbReference>
<keyword evidence="9" id="KW-1133">Transmembrane helix</keyword>
<accession>A0A940WFU9</accession>
<keyword evidence="5" id="KW-0547">Nucleotide-binding</keyword>
<keyword evidence="4" id="KW-0808">Transferase</keyword>
<dbReference type="SUPFAM" id="SSF55874">
    <property type="entry name" value="ATPase domain of HSP90 chaperone/DNA topoisomerase II/histidine kinase"/>
    <property type="match status" value="1"/>
</dbReference>
<feature type="transmembrane region" description="Helical" evidence="9">
    <location>
        <begin position="122"/>
        <end position="141"/>
    </location>
</feature>
<evidence type="ECO:0000256" key="6">
    <source>
        <dbReference type="ARBA" id="ARBA00022777"/>
    </source>
</evidence>
<keyword evidence="12" id="KW-1185">Reference proteome</keyword>
<dbReference type="Pfam" id="PF07730">
    <property type="entry name" value="HisKA_3"/>
    <property type="match status" value="1"/>
</dbReference>
<keyword evidence="9" id="KW-0812">Transmembrane</keyword>
<dbReference type="GO" id="GO:0016020">
    <property type="term" value="C:membrane"/>
    <property type="evidence" value="ECO:0007669"/>
    <property type="project" value="InterPro"/>
</dbReference>